<dbReference type="Gene3D" id="3.90.1150.10">
    <property type="entry name" value="Aspartate Aminotransferase, domain 1"/>
    <property type="match status" value="1"/>
</dbReference>
<dbReference type="Proteomes" id="UP000237347">
    <property type="component" value="Unassembled WGS sequence"/>
</dbReference>
<dbReference type="InterPro" id="IPR015422">
    <property type="entry name" value="PyrdxlP-dep_Trfase_small"/>
</dbReference>
<evidence type="ECO:0000313" key="1">
    <source>
        <dbReference type="EMBL" id="KAK7841325.1"/>
    </source>
</evidence>
<dbReference type="AlphaFoldDB" id="A0AAW0KP52"/>
<organism evidence="1 2">
    <name type="scientific">Quercus suber</name>
    <name type="common">Cork oak</name>
    <dbReference type="NCBI Taxonomy" id="58331"/>
    <lineage>
        <taxon>Eukaryota</taxon>
        <taxon>Viridiplantae</taxon>
        <taxon>Streptophyta</taxon>
        <taxon>Embryophyta</taxon>
        <taxon>Tracheophyta</taxon>
        <taxon>Spermatophyta</taxon>
        <taxon>Magnoliopsida</taxon>
        <taxon>eudicotyledons</taxon>
        <taxon>Gunneridae</taxon>
        <taxon>Pentapetalae</taxon>
        <taxon>rosids</taxon>
        <taxon>fabids</taxon>
        <taxon>Fagales</taxon>
        <taxon>Fagaceae</taxon>
        <taxon>Quercus</taxon>
    </lineage>
</organism>
<reference evidence="1 2" key="1">
    <citation type="journal article" date="2018" name="Sci. Data">
        <title>The draft genome sequence of cork oak.</title>
        <authorList>
            <person name="Ramos A.M."/>
            <person name="Usie A."/>
            <person name="Barbosa P."/>
            <person name="Barros P.M."/>
            <person name="Capote T."/>
            <person name="Chaves I."/>
            <person name="Simoes F."/>
            <person name="Abreu I."/>
            <person name="Carrasquinho I."/>
            <person name="Faro C."/>
            <person name="Guimaraes J.B."/>
            <person name="Mendonca D."/>
            <person name="Nobrega F."/>
            <person name="Rodrigues L."/>
            <person name="Saibo N.J.M."/>
            <person name="Varela M.C."/>
            <person name="Egas C."/>
            <person name="Matos J."/>
            <person name="Miguel C.M."/>
            <person name="Oliveira M.M."/>
            <person name="Ricardo C.P."/>
            <person name="Goncalves S."/>
        </authorList>
    </citation>
    <scope>NUCLEOTIDE SEQUENCE [LARGE SCALE GENOMIC DNA]</scope>
    <source>
        <strain evidence="2">cv. HL8</strain>
    </source>
</reference>
<sequence length="66" mass="7589">MGKRQGMRCGYIRGMFGFFFTEGPVYNFGDAKESDTAKFARFYFEVGFTNLAHTSKELVWLAMTIL</sequence>
<comment type="caution">
    <text evidence="1">The sequence shown here is derived from an EMBL/GenBank/DDBJ whole genome shotgun (WGS) entry which is preliminary data.</text>
</comment>
<evidence type="ECO:0000313" key="2">
    <source>
        <dbReference type="Proteomes" id="UP000237347"/>
    </source>
</evidence>
<dbReference type="EMBL" id="PKMF04000243">
    <property type="protein sequence ID" value="KAK7841325.1"/>
    <property type="molecule type" value="Genomic_DNA"/>
</dbReference>
<name>A0AAW0KP52_QUESU</name>
<accession>A0AAW0KP52</accession>
<feature type="non-terminal residue" evidence="1">
    <location>
        <position position="66"/>
    </location>
</feature>
<protein>
    <submittedName>
        <fullName evidence="1">Glutamate-1-semialdehyde 2</fullName>
    </submittedName>
</protein>
<keyword evidence="2" id="KW-1185">Reference proteome</keyword>
<gene>
    <name evidence="1" type="primary">GSA1_1</name>
    <name evidence="1" type="ORF">CFP56_015529</name>
</gene>
<proteinExistence type="predicted"/>